<comment type="caution">
    <text evidence="3">The sequence shown here is derived from an EMBL/GenBank/DDBJ whole genome shotgun (WGS) entry which is preliminary data.</text>
</comment>
<dbReference type="PANTHER" id="PTHR45947:SF3">
    <property type="entry name" value="SULFOQUINOVOSYL TRANSFERASE SQD2"/>
    <property type="match status" value="1"/>
</dbReference>
<gene>
    <name evidence="3" type="ORF">HBO26_27630</name>
</gene>
<dbReference type="InterPro" id="IPR050194">
    <property type="entry name" value="Glycosyltransferase_grp1"/>
</dbReference>
<evidence type="ECO:0000313" key="4">
    <source>
        <dbReference type="Proteomes" id="UP000548707"/>
    </source>
</evidence>
<dbReference type="EMBL" id="JAAQXV010000012">
    <property type="protein sequence ID" value="NMZ83071.1"/>
    <property type="molecule type" value="Genomic_DNA"/>
</dbReference>
<dbReference type="RefSeq" id="WP_102594011.1">
    <property type="nucleotide sequence ID" value="NZ_JAAQXV010000012.1"/>
</dbReference>
<evidence type="ECO:0000259" key="2">
    <source>
        <dbReference type="Pfam" id="PF13439"/>
    </source>
</evidence>
<feature type="domain" description="Glycosyltransferase subfamily 4-like N-terminal" evidence="2">
    <location>
        <begin position="21"/>
        <end position="194"/>
    </location>
</feature>
<dbReference type="PANTHER" id="PTHR45947">
    <property type="entry name" value="SULFOQUINOVOSYL TRANSFERASE SQD2"/>
    <property type="match status" value="1"/>
</dbReference>
<evidence type="ECO:0000313" key="3">
    <source>
        <dbReference type="EMBL" id="NMZ83071.1"/>
    </source>
</evidence>
<dbReference type="SUPFAM" id="SSF53756">
    <property type="entry name" value="UDP-Glycosyltransferase/glycogen phosphorylase"/>
    <property type="match status" value="1"/>
</dbReference>
<dbReference type="Pfam" id="PF13439">
    <property type="entry name" value="Glyco_transf_4"/>
    <property type="match status" value="1"/>
</dbReference>
<dbReference type="GO" id="GO:0016758">
    <property type="term" value="F:hexosyltransferase activity"/>
    <property type="evidence" value="ECO:0007669"/>
    <property type="project" value="TreeGrafter"/>
</dbReference>
<dbReference type="CDD" id="cd03801">
    <property type="entry name" value="GT4_PimA-like"/>
    <property type="match status" value="1"/>
</dbReference>
<protein>
    <submittedName>
        <fullName evidence="3">Glycosyltransferase family 4 protein</fullName>
    </submittedName>
</protein>
<organism evidence="3 4">
    <name type="scientific">Pseudomonas mandelii</name>
    <dbReference type="NCBI Taxonomy" id="75612"/>
    <lineage>
        <taxon>Bacteria</taxon>
        <taxon>Pseudomonadati</taxon>
        <taxon>Pseudomonadota</taxon>
        <taxon>Gammaproteobacteria</taxon>
        <taxon>Pseudomonadales</taxon>
        <taxon>Pseudomonadaceae</taxon>
        <taxon>Pseudomonas</taxon>
    </lineage>
</organism>
<proteinExistence type="predicted"/>
<dbReference type="AlphaFoldDB" id="A0AB36D5T3"/>
<dbReference type="InterPro" id="IPR028098">
    <property type="entry name" value="Glyco_trans_4-like_N"/>
</dbReference>
<dbReference type="InterPro" id="IPR001296">
    <property type="entry name" value="Glyco_trans_1"/>
</dbReference>
<name>A0AB36D5T3_9PSED</name>
<dbReference type="Proteomes" id="UP000548707">
    <property type="component" value="Unassembled WGS sequence"/>
</dbReference>
<accession>A0AB36D5T3</accession>
<sequence length="394" mass="44955">MKILMLCDFFNETLEYQENLLVKYYVKHGHDVVVIASTFESVFDYYADRHDKTLPVRAYVNEGAKIIKLPYKFNILNKLRRYTDIAGILQEEAPDLIFVHDIMLNFPEVIKYKKRNPNVVVIMDYHADYSNSGKNWLSLKILHGVIRKWYLDRARKHLSKIFPIVPASATFLNEVYGVEYSEMEILPLGADTDRGRLLKERSVGSALRKQLGVPEDHFVIFSGGKLSPAKRTEILIQAFNNICSPKVSLVIVGEASEADAAYKAKLVSLASESKNIHFTGWLNNDQVYSYLDMADLAVFPASQSIIWQQAISMGLPIIVGDSGHQDISYLNLKDNIVIFQKDDITVEKFQSAIVKLLDDPVLYERMCDGAKFVTDTQLNWDVLIEKTTRFNKVV</sequence>
<feature type="domain" description="Glycosyl transferase family 1" evidence="1">
    <location>
        <begin position="207"/>
        <end position="368"/>
    </location>
</feature>
<dbReference type="Gene3D" id="3.40.50.2000">
    <property type="entry name" value="Glycogen Phosphorylase B"/>
    <property type="match status" value="2"/>
</dbReference>
<dbReference type="Pfam" id="PF00534">
    <property type="entry name" value="Glycos_transf_1"/>
    <property type="match status" value="1"/>
</dbReference>
<reference evidence="3 4" key="1">
    <citation type="journal article" date="2020" name="Front. Microbiol.">
        <title>Genetic Organization of the aprX-lipA2 Operon Affects the Proteolytic Potential of Pseudomonas Species in Milk.</title>
        <authorList>
            <person name="Maier C."/>
            <person name="Huptas C."/>
            <person name="von Neubeck M."/>
            <person name="Scherer S."/>
            <person name="Wenning M."/>
            <person name="Lucking G."/>
        </authorList>
    </citation>
    <scope>NUCLEOTIDE SEQUENCE [LARGE SCALE GENOMIC DNA]</scope>
    <source>
        <strain evidence="3 4">WS 5114</strain>
    </source>
</reference>
<evidence type="ECO:0000259" key="1">
    <source>
        <dbReference type="Pfam" id="PF00534"/>
    </source>
</evidence>